<dbReference type="InterPro" id="IPR001295">
    <property type="entry name" value="Dihydroorotate_DH_CS"/>
</dbReference>
<dbReference type="PROSITE" id="PS00198">
    <property type="entry name" value="4FE4S_FER_1"/>
    <property type="match status" value="1"/>
</dbReference>
<evidence type="ECO:0000256" key="8">
    <source>
        <dbReference type="ARBA" id="ARBA00022485"/>
    </source>
</evidence>
<dbReference type="InterPro" id="IPR005720">
    <property type="entry name" value="Dihydroorotate_DH_cat"/>
</dbReference>
<evidence type="ECO:0000256" key="13">
    <source>
        <dbReference type="ARBA" id="ARBA00022741"/>
    </source>
</evidence>
<evidence type="ECO:0000256" key="3">
    <source>
        <dbReference type="ARBA" id="ARBA00001974"/>
    </source>
</evidence>
<keyword evidence="10" id="KW-0288">FMN</keyword>
<dbReference type="Gene3D" id="3.50.50.60">
    <property type="entry name" value="FAD/NAD(P)-binding domain"/>
    <property type="match status" value="2"/>
</dbReference>
<feature type="domain" description="4Fe-4S ferredoxin-type" evidence="22">
    <location>
        <begin position="932"/>
        <end position="961"/>
    </location>
</feature>
<evidence type="ECO:0000256" key="18">
    <source>
        <dbReference type="ARBA" id="ARBA00023014"/>
    </source>
</evidence>
<keyword evidence="8" id="KW-0004">4Fe-4S</keyword>
<keyword evidence="24" id="KW-1185">Reference proteome</keyword>
<accession>A0ABQ8UI72</accession>
<gene>
    <name evidence="23" type="ORF">PAPYR_7651</name>
</gene>
<dbReference type="Proteomes" id="UP001141327">
    <property type="component" value="Unassembled WGS sequence"/>
</dbReference>
<keyword evidence="15" id="KW-0521">NADP</keyword>
<evidence type="ECO:0000313" key="24">
    <source>
        <dbReference type="Proteomes" id="UP001141327"/>
    </source>
</evidence>
<evidence type="ECO:0000256" key="10">
    <source>
        <dbReference type="ARBA" id="ARBA00022643"/>
    </source>
</evidence>
<dbReference type="Gene3D" id="3.20.20.70">
    <property type="entry name" value="Aldolase class I"/>
    <property type="match status" value="1"/>
</dbReference>
<dbReference type="EC" id="1.3.1.2" evidence="7"/>
<evidence type="ECO:0000256" key="17">
    <source>
        <dbReference type="ARBA" id="ARBA00023004"/>
    </source>
</evidence>
<dbReference type="Pfam" id="PF14691">
    <property type="entry name" value="Fer4_20"/>
    <property type="match status" value="1"/>
</dbReference>
<dbReference type="Gene3D" id="3.30.70.20">
    <property type="match status" value="1"/>
</dbReference>
<keyword evidence="12" id="KW-0677">Repeat</keyword>
<dbReference type="Pfam" id="PF07992">
    <property type="entry name" value="Pyr_redox_2"/>
    <property type="match status" value="1"/>
</dbReference>
<reference evidence="23" key="1">
    <citation type="journal article" date="2022" name="bioRxiv">
        <title>Genomics of Preaxostyla Flagellates Illuminates Evolutionary Transitions and the Path Towards Mitochondrial Loss.</title>
        <authorList>
            <person name="Novak L.V.F."/>
            <person name="Treitli S.C."/>
            <person name="Pyrih J."/>
            <person name="Halakuc P."/>
            <person name="Pipaliya S.V."/>
            <person name="Vacek V."/>
            <person name="Brzon O."/>
            <person name="Soukal P."/>
            <person name="Eme L."/>
            <person name="Dacks J.B."/>
            <person name="Karnkowska A."/>
            <person name="Elias M."/>
            <person name="Hampl V."/>
        </authorList>
    </citation>
    <scope>NUCLEOTIDE SEQUENCE</scope>
    <source>
        <strain evidence="23">RCP-MX</strain>
    </source>
</reference>
<dbReference type="InterPro" id="IPR013785">
    <property type="entry name" value="Aldolase_TIM"/>
</dbReference>
<comment type="cofactor">
    <cofactor evidence="3">
        <name>FAD</name>
        <dbReference type="ChEBI" id="CHEBI:57692"/>
    </cofactor>
</comment>
<dbReference type="PANTHER" id="PTHR43073">
    <property type="entry name" value="DIHYDROPYRIMIDINE DEHYDROGENASE [NADP(+)]"/>
    <property type="match status" value="1"/>
</dbReference>
<dbReference type="Pfam" id="PF14697">
    <property type="entry name" value="Fer4_21"/>
    <property type="match status" value="1"/>
</dbReference>
<keyword evidence="14" id="KW-0274">FAD</keyword>
<comment type="pathway">
    <text evidence="4">Amino-acid biosynthesis; beta-alanine biosynthesis.</text>
</comment>
<evidence type="ECO:0000256" key="9">
    <source>
        <dbReference type="ARBA" id="ARBA00022630"/>
    </source>
</evidence>
<comment type="cofactor">
    <cofactor evidence="2">
        <name>[4Fe-4S] cluster</name>
        <dbReference type="ChEBI" id="CHEBI:49883"/>
    </cofactor>
</comment>
<evidence type="ECO:0000256" key="20">
    <source>
        <dbReference type="ARBA" id="ARBA00032722"/>
    </source>
</evidence>
<dbReference type="InterPro" id="IPR028261">
    <property type="entry name" value="DPD_II"/>
</dbReference>
<evidence type="ECO:0000256" key="1">
    <source>
        <dbReference type="ARBA" id="ARBA00001917"/>
    </source>
</evidence>
<organism evidence="23 24">
    <name type="scientific">Paratrimastix pyriformis</name>
    <dbReference type="NCBI Taxonomy" id="342808"/>
    <lineage>
        <taxon>Eukaryota</taxon>
        <taxon>Metamonada</taxon>
        <taxon>Preaxostyla</taxon>
        <taxon>Paratrimastigidae</taxon>
        <taxon>Paratrimastix</taxon>
    </lineage>
</organism>
<dbReference type="PANTHER" id="PTHR43073:SF2">
    <property type="entry name" value="DIHYDROPYRIMIDINE DEHYDROGENASE [NADP(+)]"/>
    <property type="match status" value="1"/>
</dbReference>
<dbReference type="PROSITE" id="PS51379">
    <property type="entry name" value="4FE4S_FER_2"/>
    <property type="match status" value="2"/>
</dbReference>
<evidence type="ECO:0000256" key="21">
    <source>
        <dbReference type="SAM" id="MobiDB-lite"/>
    </source>
</evidence>
<evidence type="ECO:0000256" key="2">
    <source>
        <dbReference type="ARBA" id="ARBA00001966"/>
    </source>
</evidence>
<evidence type="ECO:0000256" key="7">
    <source>
        <dbReference type="ARBA" id="ARBA00013004"/>
    </source>
</evidence>
<keyword evidence="11" id="KW-0479">Metal-binding</keyword>
<keyword evidence="18" id="KW-0411">Iron-sulfur</keyword>
<keyword evidence="13" id="KW-0547">Nucleotide-binding</keyword>
<comment type="cofactor">
    <cofactor evidence="1">
        <name>FMN</name>
        <dbReference type="ChEBI" id="CHEBI:58210"/>
    </cofactor>
</comment>
<feature type="region of interest" description="Disordered" evidence="21">
    <location>
        <begin position="997"/>
        <end position="1017"/>
    </location>
</feature>
<dbReference type="SUPFAM" id="SSF54862">
    <property type="entry name" value="4Fe-4S ferredoxins"/>
    <property type="match status" value="1"/>
</dbReference>
<protein>
    <recommendedName>
        <fullName evidence="7">dihydropyrimidine dehydrogenase (NADP(+))</fullName>
        <ecNumber evidence="7">1.3.1.2</ecNumber>
    </recommendedName>
    <alternativeName>
        <fullName evidence="20">Dihydrothymine dehydrogenase</fullName>
    </alternativeName>
    <alternativeName>
        <fullName evidence="19">Dihydrouracil dehydrogenase</fullName>
    </alternativeName>
</protein>
<dbReference type="InterPro" id="IPR017896">
    <property type="entry name" value="4Fe4S_Fe-S-bd"/>
</dbReference>
<dbReference type="Pfam" id="PF01180">
    <property type="entry name" value="DHO_dh"/>
    <property type="match status" value="1"/>
</dbReference>
<dbReference type="Gene3D" id="1.10.1060.10">
    <property type="entry name" value="Alpha-helical ferredoxin"/>
    <property type="match status" value="1"/>
</dbReference>
<dbReference type="InterPro" id="IPR023753">
    <property type="entry name" value="FAD/NAD-binding_dom"/>
</dbReference>
<evidence type="ECO:0000256" key="19">
    <source>
        <dbReference type="ARBA" id="ARBA00030119"/>
    </source>
</evidence>
<dbReference type="SUPFAM" id="SSF46548">
    <property type="entry name" value="alpha-helical ferredoxin"/>
    <property type="match status" value="1"/>
</dbReference>
<evidence type="ECO:0000256" key="14">
    <source>
        <dbReference type="ARBA" id="ARBA00022827"/>
    </source>
</evidence>
<dbReference type="SUPFAM" id="SSF51395">
    <property type="entry name" value="FMN-linked oxidoreductases"/>
    <property type="match status" value="1"/>
</dbReference>
<proteinExistence type="inferred from homology"/>
<dbReference type="SUPFAM" id="SSF51971">
    <property type="entry name" value="Nucleotide-binding domain"/>
    <property type="match status" value="1"/>
</dbReference>
<sequence>MADSSFRAPHLFDDDVEAMRQNPVPRPHAIVRPTVQAEAEAAHWKLNGDIEGCKTRGCFDLVKPTLSEYDAFDEAMRCLGCADAPCGHSCPAHIDVRAFVRAVSRHNYYEAAHVIYSDNPLGWTCSLLCSTSHQCRGGCNLNRLGKPIDIASIQQIACENFQKMRIPQVRPPVSTNPAFAQKITLIGAGPASLSCATYLARLGYTDVTILEKDATAGGIVSSEIPSFRIPNEVVQAEVRMVQELGVKIEYHKALGQEGRTLTSLKEAGSKAIFLGVGLPEPFSLPVFQNAPANVMTSKSFLRSVSFASKFSQGTLPQLHGHVLILGGGDVAFDSAKTAFRCGADRVTLAFREDIPQMPASWEEHYEGLRMKCDFLGNALPKSLVVADGKCTAVVMEMHNWQRQQGLYTEAETLTLNCSHVIVAFGAQLRDAAFLEPLTLARGRLPVNNQTMQSTQDPMIFAGGDLAGSHSIVEAVNDGKTAAWNMHCMLQRLGGGVAPLPDPSNPTMPRLHTVVDDVDVSVDLMGLHFPNPFGLSSAPPVTSVGMIKRAFAEGWGFAVTKTLCPDEMMVTNVSPRIVRDSTSNHHGPNQAGFMNIELLTEKSELYWVEGIRELKRDYPSHIVICSIMAPYEEKAWKRLAIRMAECGSDALELNLSCPHTGQKGTGMLAGQSPVAVREITRWVRDVVSIPVITKLTPNITAPLRLLPDLTVRLVPPATDISELAQAAMEGGAHAVTAINTVQSLVTVNPDATGWPNVGGLTAYGGLSGNAIRPIAYKCISMISRRCPSLPILGCGGIDSAETAIGMVHTGASVIQITSAIQDHCYAIVSELVAGTKYYLYSQAREDLRTQWNGQTPAREASAQGPLFTAPLTIPKLATQVARVVPRISIVPKMPLQEQKCAHLNPDTCLHCGKCYMSCNDTGYQSIRFNPDTHLPEFHDETCMGCALCFSVCPSGSISMVPKPVPHLVSRGIPNHAVPYPFLAKEDVLREKMTGVKAPAPLMPRTGEEHTAASHAPAH</sequence>
<feature type="domain" description="4Fe-4S ferredoxin-type" evidence="22">
    <location>
        <begin position="898"/>
        <end position="930"/>
    </location>
</feature>
<evidence type="ECO:0000313" key="23">
    <source>
        <dbReference type="EMBL" id="KAJ4457009.1"/>
    </source>
</evidence>
<evidence type="ECO:0000256" key="12">
    <source>
        <dbReference type="ARBA" id="ARBA00022737"/>
    </source>
</evidence>
<evidence type="ECO:0000256" key="11">
    <source>
        <dbReference type="ARBA" id="ARBA00022723"/>
    </source>
</evidence>
<evidence type="ECO:0000256" key="6">
    <source>
        <dbReference type="ARBA" id="ARBA00010804"/>
    </source>
</evidence>
<keyword evidence="16" id="KW-0560">Oxidoreductase</keyword>
<dbReference type="InterPro" id="IPR017900">
    <property type="entry name" value="4Fe4S_Fe_S_CS"/>
</dbReference>
<comment type="pathway">
    <text evidence="5">Pyrimidine metabolism; UMP biosynthesis via de novo pathway.</text>
</comment>
<evidence type="ECO:0000259" key="22">
    <source>
        <dbReference type="PROSITE" id="PS51379"/>
    </source>
</evidence>
<comment type="caution">
    <text evidence="23">The sequence shown here is derived from an EMBL/GenBank/DDBJ whole genome shotgun (WGS) entry which is preliminary data.</text>
</comment>
<name>A0ABQ8UI72_9EUKA</name>
<dbReference type="InterPro" id="IPR036188">
    <property type="entry name" value="FAD/NAD-bd_sf"/>
</dbReference>
<dbReference type="PRINTS" id="PR00419">
    <property type="entry name" value="ADXRDTASE"/>
</dbReference>
<evidence type="ECO:0000256" key="4">
    <source>
        <dbReference type="ARBA" id="ARBA00004668"/>
    </source>
</evidence>
<dbReference type="PROSITE" id="PS00912">
    <property type="entry name" value="DHODEHASE_2"/>
    <property type="match status" value="1"/>
</dbReference>
<keyword evidence="17" id="KW-0408">Iron</keyword>
<dbReference type="EMBL" id="JAPMOS010000056">
    <property type="protein sequence ID" value="KAJ4457009.1"/>
    <property type="molecule type" value="Genomic_DNA"/>
</dbReference>
<comment type="similarity">
    <text evidence="6">Belongs to the dihydropyrimidine dehydrogenase family.</text>
</comment>
<dbReference type="InterPro" id="IPR009051">
    <property type="entry name" value="Helical_ferredxn"/>
</dbReference>
<evidence type="ECO:0000256" key="5">
    <source>
        <dbReference type="ARBA" id="ARBA00004725"/>
    </source>
</evidence>
<evidence type="ECO:0000256" key="15">
    <source>
        <dbReference type="ARBA" id="ARBA00022857"/>
    </source>
</evidence>
<keyword evidence="9" id="KW-0285">Flavoprotein</keyword>
<evidence type="ECO:0000256" key="16">
    <source>
        <dbReference type="ARBA" id="ARBA00023002"/>
    </source>
</evidence>